<evidence type="ECO:0000256" key="2">
    <source>
        <dbReference type="SAM" id="SignalP"/>
    </source>
</evidence>
<dbReference type="Pfam" id="PF18962">
    <property type="entry name" value="Por_Secre_tail"/>
    <property type="match status" value="1"/>
</dbReference>
<sequence>MMKKITLLLVLLTVSFGYAQTLPMDFEGTPVTSDFIDFDGGGATVKANPQMNGINTSATVVELIRNGGQVWAGSKIVLDSKLDFSTNNAIRMKVYTAAPVGTAVNFKIEDAADGNVFVEVSGVTTVQNAWETIEWDFSGTASGTYDALVFLFDIGNTGDGSATSTFLFDDVEQFDNTGGLAQIDLPINFEGSTINYTVTDFGGNASSLVVDPTDSGNMVIQSIKTSAAETWAGTTISTPSGLATDIPITGSDTKMNVRVWSPDAGIPIMLKIETVGDPTRSCETLTSTAVVAGWNTLEFDFSNERAGTAALNLSYVYNLVSIFFNFDVSGATVGSDKTYYFDDVKFGATVLSTEDFDLESFNIFPNPTRDRWTVKTKNANLASIKVFDVLGKSVLSLSPDSSEAIIDGSGLKSGLYFAQIKTANGTSGLKLVKK</sequence>
<feature type="chain" id="PRO_5047386606" evidence="2">
    <location>
        <begin position="20"/>
        <end position="434"/>
    </location>
</feature>
<evidence type="ECO:0000259" key="3">
    <source>
        <dbReference type="Pfam" id="PF18962"/>
    </source>
</evidence>
<reference evidence="4 5" key="1">
    <citation type="submission" date="2020-04" db="EMBL/GenBank/DDBJ databases">
        <title>A Flavivirga sp. nov.</title>
        <authorList>
            <person name="Sun X."/>
        </authorList>
    </citation>
    <scope>NUCLEOTIDE SEQUENCE [LARGE SCALE GENOMIC DNA]</scope>
    <source>
        <strain evidence="4 5">Y03</strain>
    </source>
</reference>
<keyword evidence="5" id="KW-1185">Reference proteome</keyword>
<proteinExistence type="predicted"/>
<accession>A0ABX1S4V1</accession>
<gene>
    <name evidence="4" type="ORF">HHX25_19450</name>
</gene>
<dbReference type="EMBL" id="JABBHF010000014">
    <property type="protein sequence ID" value="NMH89692.1"/>
    <property type="molecule type" value="Genomic_DNA"/>
</dbReference>
<protein>
    <submittedName>
        <fullName evidence="4">T9SS type A sorting domain-containing protein</fullName>
    </submittedName>
</protein>
<feature type="signal peptide" evidence="2">
    <location>
        <begin position="1"/>
        <end position="19"/>
    </location>
</feature>
<evidence type="ECO:0000313" key="5">
    <source>
        <dbReference type="Proteomes" id="UP000746690"/>
    </source>
</evidence>
<evidence type="ECO:0000256" key="1">
    <source>
        <dbReference type="ARBA" id="ARBA00022729"/>
    </source>
</evidence>
<comment type="caution">
    <text evidence="4">The sequence shown here is derived from an EMBL/GenBank/DDBJ whole genome shotgun (WGS) entry which is preliminary data.</text>
</comment>
<dbReference type="InterPro" id="IPR026444">
    <property type="entry name" value="Secre_tail"/>
</dbReference>
<dbReference type="NCBIfam" id="TIGR04183">
    <property type="entry name" value="Por_Secre_tail"/>
    <property type="match status" value="1"/>
</dbReference>
<feature type="domain" description="Secretion system C-terminal sorting" evidence="3">
    <location>
        <begin position="363"/>
        <end position="429"/>
    </location>
</feature>
<dbReference type="RefSeq" id="WP_169676892.1">
    <property type="nucleotide sequence ID" value="NZ_JABBHF010000014.1"/>
</dbReference>
<organism evidence="4 5">
    <name type="scientific">Flavivirga algicola</name>
    <dbReference type="NCBI Taxonomy" id="2729136"/>
    <lineage>
        <taxon>Bacteria</taxon>
        <taxon>Pseudomonadati</taxon>
        <taxon>Bacteroidota</taxon>
        <taxon>Flavobacteriia</taxon>
        <taxon>Flavobacteriales</taxon>
        <taxon>Flavobacteriaceae</taxon>
        <taxon>Flavivirga</taxon>
    </lineage>
</organism>
<evidence type="ECO:0000313" key="4">
    <source>
        <dbReference type="EMBL" id="NMH89692.1"/>
    </source>
</evidence>
<keyword evidence="1 2" id="KW-0732">Signal</keyword>
<name>A0ABX1S4V1_9FLAO</name>
<dbReference type="Proteomes" id="UP000746690">
    <property type="component" value="Unassembled WGS sequence"/>
</dbReference>